<feature type="domain" description="N-acetyltransferase" evidence="3">
    <location>
        <begin position="1"/>
        <end position="132"/>
    </location>
</feature>
<dbReference type="CDD" id="cd04301">
    <property type="entry name" value="NAT_SF"/>
    <property type="match status" value="1"/>
</dbReference>
<reference evidence="4 5" key="1">
    <citation type="submission" date="2019-10" db="EMBL/GenBank/DDBJ databases">
        <title>Epibacterium sp. nov., isolated from seawater.</title>
        <authorList>
            <person name="Zhang X."/>
            <person name="Li N."/>
        </authorList>
    </citation>
    <scope>NUCLEOTIDE SEQUENCE [LARGE SCALE GENOMIC DNA]</scope>
    <source>
        <strain evidence="4 5">SM1969</strain>
    </source>
</reference>
<keyword evidence="5" id="KW-1185">Reference proteome</keyword>
<evidence type="ECO:0000313" key="5">
    <source>
        <dbReference type="Proteomes" id="UP000436694"/>
    </source>
</evidence>
<dbReference type="AlphaFoldDB" id="A0A844ARI9"/>
<evidence type="ECO:0000259" key="3">
    <source>
        <dbReference type="PROSITE" id="PS51186"/>
    </source>
</evidence>
<proteinExistence type="predicted"/>
<evidence type="ECO:0000313" key="4">
    <source>
        <dbReference type="EMBL" id="MQY42307.1"/>
    </source>
</evidence>
<name>A0A844ARI9_9RHOB</name>
<organism evidence="4 5">
    <name type="scientific">Tritonibacter aquimaris</name>
    <dbReference type="NCBI Taxonomy" id="2663379"/>
    <lineage>
        <taxon>Bacteria</taxon>
        <taxon>Pseudomonadati</taxon>
        <taxon>Pseudomonadota</taxon>
        <taxon>Alphaproteobacteria</taxon>
        <taxon>Rhodobacterales</taxon>
        <taxon>Paracoccaceae</taxon>
        <taxon>Tritonibacter</taxon>
    </lineage>
</organism>
<dbReference type="GO" id="GO:0016747">
    <property type="term" value="F:acyltransferase activity, transferring groups other than amino-acyl groups"/>
    <property type="evidence" value="ECO:0007669"/>
    <property type="project" value="InterPro"/>
</dbReference>
<accession>A0A844ARI9</accession>
<dbReference type="InterPro" id="IPR016181">
    <property type="entry name" value="Acyl_CoA_acyltransferase"/>
</dbReference>
<dbReference type="InterPro" id="IPR000182">
    <property type="entry name" value="GNAT_dom"/>
</dbReference>
<dbReference type="PROSITE" id="PS51186">
    <property type="entry name" value="GNAT"/>
    <property type="match status" value="1"/>
</dbReference>
<evidence type="ECO:0000256" key="2">
    <source>
        <dbReference type="ARBA" id="ARBA00023315"/>
    </source>
</evidence>
<comment type="caution">
    <text evidence="4">The sequence shown here is derived from an EMBL/GenBank/DDBJ whole genome shotgun (WGS) entry which is preliminary data.</text>
</comment>
<dbReference type="SUPFAM" id="SSF55729">
    <property type="entry name" value="Acyl-CoA N-acyltransferases (Nat)"/>
    <property type="match status" value="1"/>
</dbReference>
<dbReference type="PANTHER" id="PTHR43420">
    <property type="entry name" value="ACETYLTRANSFERASE"/>
    <property type="match status" value="1"/>
</dbReference>
<dbReference type="Pfam" id="PF00583">
    <property type="entry name" value="Acetyltransf_1"/>
    <property type="match status" value="1"/>
</dbReference>
<dbReference type="Proteomes" id="UP000436694">
    <property type="component" value="Unassembled WGS sequence"/>
</dbReference>
<keyword evidence="2" id="KW-0012">Acyltransferase</keyword>
<evidence type="ECO:0000256" key="1">
    <source>
        <dbReference type="ARBA" id="ARBA00022679"/>
    </source>
</evidence>
<keyword evidence="1 4" id="KW-0808">Transferase</keyword>
<gene>
    <name evidence="4" type="ORF">GG681_06610</name>
</gene>
<dbReference type="InterPro" id="IPR050680">
    <property type="entry name" value="YpeA/RimI_acetyltransf"/>
</dbReference>
<dbReference type="EMBL" id="WIXK01000003">
    <property type="protein sequence ID" value="MQY42307.1"/>
    <property type="molecule type" value="Genomic_DNA"/>
</dbReference>
<dbReference type="Gene3D" id="3.40.630.30">
    <property type="match status" value="1"/>
</dbReference>
<sequence>MAATHKAAFQHQRPWSAAEFTSLLASPLIFTCGDSRAFALVRVVADEAELLTLATHPDHQRQGLARALMPLWQQSAQSRGAQAAFLEVAADNDAALALYSQTGFARVGQRPNYYTSPDGRVVDAILMRSTLIG</sequence>
<protein>
    <submittedName>
        <fullName evidence="4">GNAT family N-acetyltransferase</fullName>
    </submittedName>
</protein>